<protein>
    <submittedName>
        <fullName evidence="2">Uncharacterized protein</fullName>
    </submittedName>
</protein>
<feature type="region of interest" description="Disordered" evidence="1">
    <location>
        <begin position="1"/>
        <end position="20"/>
    </location>
</feature>
<accession>A0A1C6S5Q9</accession>
<dbReference type="EMBL" id="FMHV01000002">
    <property type="protein sequence ID" value="SCL24606.1"/>
    <property type="molecule type" value="Genomic_DNA"/>
</dbReference>
<reference evidence="3" key="1">
    <citation type="submission" date="2016-06" db="EMBL/GenBank/DDBJ databases">
        <authorList>
            <person name="Varghese N."/>
            <person name="Submissions Spin"/>
        </authorList>
    </citation>
    <scope>NUCLEOTIDE SEQUENCE [LARGE SCALE GENOMIC DNA]</scope>
    <source>
        <strain evidence="3">DSM 45431</strain>
    </source>
</reference>
<evidence type="ECO:0000313" key="2">
    <source>
        <dbReference type="EMBL" id="SCL24606.1"/>
    </source>
</evidence>
<dbReference type="Proteomes" id="UP000199413">
    <property type="component" value="Unassembled WGS sequence"/>
</dbReference>
<dbReference type="AlphaFoldDB" id="A0A1C6S5Q9"/>
<dbReference type="STRING" id="568872.GA0070624_2953"/>
<sequence length="141" mass="14296">MSRDVHRRVPGSAASRTLGRVTNRPLSPALTPIRRAAGLLAGLTLGVALLAGCSSEGASTDCGLDACTVTFDRGVDASANILGVEAKLVGAQGDQVTVEVAGEQVTLTVGQQATEVGGLAVTLDSVTQEQVKIRVAKNAES</sequence>
<keyword evidence="3" id="KW-1185">Reference proteome</keyword>
<evidence type="ECO:0000313" key="3">
    <source>
        <dbReference type="Proteomes" id="UP000199413"/>
    </source>
</evidence>
<proteinExistence type="predicted"/>
<evidence type="ECO:0000256" key="1">
    <source>
        <dbReference type="SAM" id="MobiDB-lite"/>
    </source>
</evidence>
<name>A0A1C6S5Q9_9ACTN</name>
<gene>
    <name evidence="2" type="ORF">GA0070624_2953</name>
</gene>
<organism evidence="2 3">
    <name type="scientific">Micromonospora rhizosphaerae</name>
    <dbReference type="NCBI Taxonomy" id="568872"/>
    <lineage>
        <taxon>Bacteria</taxon>
        <taxon>Bacillati</taxon>
        <taxon>Actinomycetota</taxon>
        <taxon>Actinomycetes</taxon>
        <taxon>Micromonosporales</taxon>
        <taxon>Micromonosporaceae</taxon>
        <taxon>Micromonospora</taxon>
    </lineage>
</organism>